<reference evidence="2" key="2">
    <citation type="journal article" date="2022" name="BMC Genomics">
        <title>Comparative genome analysis of mycobacteria focusing on tRNA and non-coding RNA.</title>
        <authorList>
            <person name="Behra P.R.K."/>
            <person name="Pettersson B.M.F."/>
            <person name="Ramesh M."/>
            <person name="Das S."/>
            <person name="Dasgupta S."/>
            <person name="Kirsebom L.A."/>
        </authorList>
    </citation>
    <scope>NUCLEOTIDE SEQUENCE</scope>
    <source>
        <strain evidence="2">DSM 45406</strain>
    </source>
</reference>
<evidence type="ECO:0000313" key="2">
    <source>
        <dbReference type="EMBL" id="MCV7073944.1"/>
    </source>
</evidence>
<dbReference type="Proteomes" id="UP001140272">
    <property type="component" value="Unassembled WGS sequence"/>
</dbReference>
<keyword evidence="2" id="KW-0067">ATP-binding</keyword>
<proteinExistence type="predicted"/>
<name>A0A9X3BKJ6_9MYCO</name>
<dbReference type="EMBL" id="JACKRN010000958">
    <property type="protein sequence ID" value="MCV7073944.1"/>
    <property type="molecule type" value="Genomic_DNA"/>
</dbReference>
<evidence type="ECO:0000259" key="1">
    <source>
        <dbReference type="Pfam" id="PF13191"/>
    </source>
</evidence>
<evidence type="ECO:0000313" key="3">
    <source>
        <dbReference type="Proteomes" id="UP001140272"/>
    </source>
</evidence>
<reference evidence="2" key="1">
    <citation type="submission" date="2020-07" db="EMBL/GenBank/DDBJ databases">
        <authorList>
            <person name="Pettersson B.M.F."/>
            <person name="Behra P.R.K."/>
            <person name="Ramesh M."/>
            <person name="Das S."/>
            <person name="Dasgupta S."/>
            <person name="Kirsebom L.A."/>
        </authorList>
    </citation>
    <scope>NUCLEOTIDE SEQUENCE</scope>
    <source>
        <strain evidence="2">DSM 45406</strain>
    </source>
</reference>
<gene>
    <name evidence="2" type="ORF">H7H73_30305</name>
</gene>
<keyword evidence="2" id="KW-0547">Nucleotide-binding</keyword>
<organism evidence="2 3">
    <name type="scientific">Mycolicibacterium rufum</name>
    <dbReference type="NCBI Taxonomy" id="318424"/>
    <lineage>
        <taxon>Bacteria</taxon>
        <taxon>Bacillati</taxon>
        <taxon>Actinomycetota</taxon>
        <taxon>Actinomycetes</taxon>
        <taxon>Mycobacteriales</taxon>
        <taxon>Mycobacteriaceae</taxon>
        <taxon>Mycolicibacterium</taxon>
    </lineage>
</organism>
<dbReference type="InterPro" id="IPR027417">
    <property type="entry name" value="P-loop_NTPase"/>
</dbReference>
<protein>
    <submittedName>
        <fullName evidence="2">ATP-binding protein</fullName>
    </submittedName>
</protein>
<comment type="caution">
    <text evidence="2">The sequence shown here is derived from an EMBL/GenBank/DDBJ whole genome shotgun (WGS) entry which is preliminary data.</text>
</comment>
<feature type="domain" description="Orc1-like AAA ATPase" evidence="1">
    <location>
        <begin position="14"/>
        <end position="111"/>
    </location>
</feature>
<dbReference type="GO" id="GO:0005524">
    <property type="term" value="F:ATP binding"/>
    <property type="evidence" value="ECO:0007669"/>
    <property type="project" value="UniProtKB-KW"/>
</dbReference>
<dbReference type="Pfam" id="PF13191">
    <property type="entry name" value="AAA_16"/>
    <property type="match status" value="1"/>
</dbReference>
<dbReference type="AlphaFoldDB" id="A0A9X3BKJ6"/>
<sequence>MEPRVGSASEGHRLLDRERDLQTIDAAVAAVADSGSLLLIEGPAGIGKTALLDYLRGRVTAAGMTVLGARGSEPERGFGFGIVRQLLEGAVLGADSAERDRLLAGAARLAEPVFTDVEAEPNTADIAFATLHGLYWLVANLAERGPSYSLSMTRTAPTGRPCGSFCILHPDSPVCRCCWPFRPGPAREGAATSSPPYYSAVRQWCIRNLSATPRSRVWSGKCSAPRPARTCAAHAPRPPAATPS</sequence>
<dbReference type="InterPro" id="IPR041664">
    <property type="entry name" value="AAA_16"/>
</dbReference>
<dbReference type="SUPFAM" id="SSF52540">
    <property type="entry name" value="P-loop containing nucleoside triphosphate hydrolases"/>
    <property type="match status" value="1"/>
</dbReference>
<accession>A0A9X3BKJ6</accession>